<comment type="catalytic activity">
    <reaction evidence="11 12">
        <text>adenosine(4) in tRNA(His) + S-adenosyl-L-methionine = 2'-O-methyladenosine(4) in tRNA(His) + S-adenosyl-L-homocysteine + H(+)</text>
        <dbReference type="Rhea" id="RHEA:43196"/>
        <dbReference type="Rhea" id="RHEA-COMP:10401"/>
        <dbReference type="Rhea" id="RHEA-COMP:10402"/>
        <dbReference type="ChEBI" id="CHEBI:15378"/>
        <dbReference type="ChEBI" id="CHEBI:57856"/>
        <dbReference type="ChEBI" id="CHEBI:59789"/>
        <dbReference type="ChEBI" id="CHEBI:74411"/>
        <dbReference type="ChEBI" id="CHEBI:74477"/>
        <dbReference type="EC" id="2.1.1.225"/>
    </reaction>
</comment>
<dbReference type="GO" id="GO:0008033">
    <property type="term" value="P:tRNA processing"/>
    <property type="evidence" value="ECO:0007669"/>
    <property type="project" value="UniProtKB-KW"/>
</dbReference>
<accession>A0ABD2ML90</accession>
<proteinExistence type="inferred from homology"/>
<dbReference type="PANTHER" id="PTHR12998:SF0">
    <property type="entry name" value="TRNA:M(4)X MODIFICATION ENZYME TRM13 HOMOLOG"/>
    <property type="match status" value="1"/>
</dbReference>
<comment type="caution">
    <text evidence="14">The sequence shown here is derived from an EMBL/GenBank/DDBJ whole genome shotgun (WGS) entry which is preliminary data.</text>
</comment>
<keyword evidence="15" id="KW-1185">Reference proteome</keyword>
<dbReference type="Pfam" id="PF05206">
    <property type="entry name" value="TRM13"/>
    <property type="match status" value="1"/>
</dbReference>
<evidence type="ECO:0000313" key="15">
    <source>
        <dbReference type="Proteomes" id="UP001516400"/>
    </source>
</evidence>
<dbReference type="InterPro" id="IPR039044">
    <property type="entry name" value="Trm13"/>
</dbReference>
<evidence type="ECO:0000256" key="4">
    <source>
        <dbReference type="ARBA" id="ARBA00022691"/>
    </source>
</evidence>
<evidence type="ECO:0000259" key="13">
    <source>
        <dbReference type="PROSITE" id="PS51800"/>
    </source>
</evidence>
<dbReference type="GO" id="GO:0106050">
    <property type="term" value="F:tRNA 2'-O-methyltransferase activity"/>
    <property type="evidence" value="ECO:0007669"/>
    <property type="project" value="UniProtKB-UniRule"/>
</dbReference>
<evidence type="ECO:0000256" key="3">
    <source>
        <dbReference type="ARBA" id="ARBA00022679"/>
    </source>
</evidence>
<dbReference type="Pfam" id="PF05253">
    <property type="entry name" value="zf-U11-48K"/>
    <property type="match status" value="1"/>
</dbReference>
<evidence type="ECO:0000256" key="1">
    <source>
        <dbReference type="ARBA" id="ARBA00005265"/>
    </source>
</evidence>
<reference evidence="14 15" key="1">
    <citation type="journal article" date="2021" name="BMC Biol.">
        <title>Horizontally acquired antibacterial genes associated with adaptive radiation of ladybird beetles.</title>
        <authorList>
            <person name="Li H.S."/>
            <person name="Tang X.F."/>
            <person name="Huang Y.H."/>
            <person name="Xu Z.Y."/>
            <person name="Chen M.L."/>
            <person name="Du X.Y."/>
            <person name="Qiu B.Y."/>
            <person name="Chen P.T."/>
            <person name="Zhang W."/>
            <person name="Slipinski A."/>
            <person name="Escalona H.E."/>
            <person name="Waterhouse R.M."/>
            <person name="Zwick A."/>
            <person name="Pang H."/>
        </authorList>
    </citation>
    <scope>NUCLEOTIDE SEQUENCE [LARGE SCALE GENOMIC DNA]</scope>
    <source>
        <strain evidence="14">SYSU2018</strain>
    </source>
</reference>
<dbReference type="Pfam" id="PF11722">
    <property type="entry name" value="zf-TRM13_CCCH"/>
    <property type="match status" value="1"/>
</dbReference>
<dbReference type="GO" id="GO:0032259">
    <property type="term" value="P:methylation"/>
    <property type="evidence" value="ECO:0007669"/>
    <property type="project" value="UniProtKB-KW"/>
</dbReference>
<dbReference type="InterPro" id="IPR022776">
    <property type="entry name" value="TRM13/UPF0224_CHHC_Znf_dom"/>
</dbReference>
<dbReference type="InterPro" id="IPR007871">
    <property type="entry name" value="Methyltransferase_TRM13"/>
</dbReference>
<feature type="domain" description="CHHC U11-48K-type" evidence="13">
    <location>
        <begin position="60"/>
        <end position="87"/>
    </location>
</feature>
<dbReference type="Proteomes" id="UP001516400">
    <property type="component" value="Unassembled WGS sequence"/>
</dbReference>
<keyword evidence="5 12" id="KW-0819">tRNA processing</keyword>
<gene>
    <name evidence="14" type="ORF">HHI36_011278</name>
</gene>
<comment type="catalytic activity">
    <reaction evidence="10 12">
        <text>cytidine(4) in tRNA(Gly)(GCC) + S-adenosyl-L-methionine = 2'-O-methylcytidine(4) in tRNA(Gly)(GCC) + S-adenosyl-L-homocysteine + H(+)</text>
        <dbReference type="Rhea" id="RHEA:43192"/>
        <dbReference type="Rhea" id="RHEA-COMP:10399"/>
        <dbReference type="Rhea" id="RHEA-COMP:10400"/>
        <dbReference type="ChEBI" id="CHEBI:15378"/>
        <dbReference type="ChEBI" id="CHEBI:57856"/>
        <dbReference type="ChEBI" id="CHEBI:59789"/>
        <dbReference type="ChEBI" id="CHEBI:74495"/>
        <dbReference type="ChEBI" id="CHEBI:82748"/>
        <dbReference type="EC" id="2.1.1.225"/>
    </reaction>
</comment>
<evidence type="ECO:0000256" key="6">
    <source>
        <dbReference type="ARBA" id="ARBA00022723"/>
    </source>
</evidence>
<evidence type="ECO:0000256" key="9">
    <source>
        <dbReference type="ARBA" id="ARBA00048165"/>
    </source>
</evidence>
<dbReference type="EMBL" id="JABFTP020000001">
    <property type="protein sequence ID" value="KAL3267138.1"/>
    <property type="molecule type" value="Genomic_DNA"/>
</dbReference>
<name>A0ABD2ML90_9CUCU</name>
<comment type="function">
    <text evidence="12">tRNA methylase which 2'-O-methylates cytidine(4) in tRNA(Pro) and tRNA(Gly)(GCC), and adenosine(4) in tRNA(His).</text>
</comment>
<dbReference type="InterPro" id="IPR021721">
    <property type="entry name" value="Znf_CCCH-type_TRM13"/>
</dbReference>
<dbReference type="GO" id="GO:0008270">
    <property type="term" value="F:zinc ion binding"/>
    <property type="evidence" value="ECO:0007669"/>
    <property type="project" value="UniProtKB-KW"/>
</dbReference>
<dbReference type="PROSITE" id="PS51800">
    <property type="entry name" value="ZF_CHHC_U11_48K"/>
    <property type="match status" value="1"/>
</dbReference>
<dbReference type="AlphaFoldDB" id="A0ABD2ML90"/>
<keyword evidence="6 12" id="KW-0479">Metal-binding</keyword>
<evidence type="ECO:0000313" key="14">
    <source>
        <dbReference type="EMBL" id="KAL3267138.1"/>
    </source>
</evidence>
<evidence type="ECO:0000256" key="10">
    <source>
        <dbReference type="ARBA" id="ARBA00048635"/>
    </source>
</evidence>
<dbReference type="EC" id="2.1.1.225" evidence="12"/>
<keyword evidence="8 12" id="KW-0862">Zinc</keyword>
<keyword evidence="7 12" id="KW-0863">Zinc-finger</keyword>
<evidence type="ECO:0000256" key="7">
    <source>
        <dbReference type="ARBA" id="ARBA00022771"/>
    </source>
</evidence>
<dbReference type="PANTHER" id="PTHR12998">
    <property type="entry name" value="TRNA:M(4)X MODIFICATION ENZYME TRM13 HOMOLOG"/>
    <property type="match status" value="1"/>
</dbReference>
<comment type="catalytic activity">
    <reaction evidence="9 12">
        <text>cytidine(4) in tRNA(Pro) + S-adenosyl-L-methionine = 2'-O-methylcytidine(4) in tRNA(Pro) + S-adenosyl-L-homocysteine + H(+)</text>
        <dbReference type="Rhea" id="RHEA:32767"/>
        <dbReference type="Rhea" id="RHEA-COMP:10397"/>
        <dbReference type="Rhea" id="RHEA-COMP:10398"/>
        <dbReference type="ChEBI" id="CHEBI:15378"/>
        <dbReference type="ChEBI" id="CHEBI:57856"/>
        <dbReference type="ChEBI" id="CHEBI:59789"/>
        <dbReference type="ChEBI" id="CHEBI:74495"/>
        <dbReference type="ChEBI" id="CHEBI:82748"/>
        <dbReference type="EC" id="2.1.1.225"/>
    </reaction>
</comment>
<keyword evidence="4 12" id="KW-0949">S-adenosyl-L-methionine</keyword>
<sequence>MEKIAAINEAKVSSPIALPGHCNFFVVRKKRYCRMLVKELEHFCCEHQLSDANEKEGNTRIPCPLDSKHSCYAHKLNKHLRICNARPKQLESYIVKGINSGCYLETDLENHGENRTATLSSTSNSEILRVIDLINKVYDGLQIEIIDKISSHQIVENEMNNPVYGEKTKKHLKQASSVLGLLSEYDMFHPYTCFVEFGAGRGALSYWICKATSSENNILLVEKASPKHKKDNKLDKSSVRRIRADITDLVLDEVDVINESKYIVGVTKHLCGAATDLTLRCLTNLSKNKHKLIGFIMTFCCHHRCTWSSFIGKKYFLELGLQENDFLIMCGIVSWATCGTGFSRERRQQFADSGGIELELANPLGLSAKEKTDIGWKCKNLINWARMKFVQDVGFESSLCYYVKPDVTPENVCIIAKKKNI</sequence>
<evidence type="ECO:0000256" key="12">
    <source>
        <dbReference type="RuleBase" id="RU367103"/>
    </source>
</evidence>
<evidence type="ECO:0000256" key="5">
    <source>
        <dbReference type="ARBA" id="ARBA00022694"/>
    </source>
</evidence>
<keyword evidence="2 12" id="KW-0489">Methyltransferase</keyword>
<evidence type="ECO:0000256" key="2">
    <source>
        <dbReference type="ARBA" id="ARBA00022603"/>
    </source>
</evidence>
<evidence type="ECO:0000256" key="8">
    <source>
        <dbReference type="ARBA" id="ARBA00022833"/>
    </source>
</evidence>
<protein>
    <recommendedName>
        <fullName evidence="12">tRNA:m(4)X modification enzyme TRM13</fullName>
        <ecNumber evidence="12">2.1.1.225</ecNumber>
    </recommendedName>
</protein>
<comment type="similarity">
    <text evidence="1 12">Belongs to the methyltransferase TRM13 family.</text>
</comment>
<organism evidence="14 15">
    <name type="scientific">Cryptolaemus montrouzieri</name>
    <dbReference type="NCBI Taxonomy" id="559131"/>
    <lineage>
        <taxon>Eukaryota</taxon>
        <taxon>Metazoa</taxon>
        <taxon>Ecdysozoa</taxon>
        <taxon>Arthropoda</taxon>
        <taxon>Hexapoda</taxon>
        <taxon>Insecta</taxon>
        <taxon>Pterygota</taxon>
        <taxon>Neoptera</taxon>
        <taxon>Endopterygota</taxon>
        <taxon>Coleoptera</taxon>
        <taxon>Polyphaga</taxon>
        <taxon>Cucujiformia</taxon>
        <taxon>Coccinelloidea</taxon>
        <taxon>Coccinellidae</taxon>
        <taxon>Scymninae</taxon>
        <taxon>Scymnini</taxon>
        <taxon>Cryptolaemus</taxon>
    </lineage>
</organism>
<keyword evidence="3 12" id="KW-0808">Transferase</keyword>
<evidence type="ECO:0000256" key="11">
    <source>
        <dbReference type="ARBA" id="ARBA00049393"/>
    </source>
</evidence>